<feature type="region of interest" description="Disordered" evidence="1">
    <location>
        <begin position="24"/>
        <end position="45"/>
    </location>
</feature>
<keyword evidence="2" id="KW-0732">Signal</keyword>
<dbReference type="Proteomes" id="UP000268162">
    <property type="component" value="Unassembled WGS sequence"/>
</dbReference>
<keyword evidence="4" id="KW-1185">Reference proteome</keyword>
<feature type="signal peptide" evidence="2">
    <location>
        <begin position="1"/>
        <end position="21"/>
    </location>
</feature>
<name>A0A4P9ZM92_9FUNG</name>
<evidence type="ECO:0000256" key="2">
    <source>
        <dbReference type="SAM" id="SignalP"/>
    </source>
</evidence>
<dbReference type="EMBL" id="ML003668">
    <property type="protein sequence ID" value="RKP33651.1"/>
    <property type="molecule type" value="Genomic_DNA"/>
</dbReference>
<feature type="chain" id="PRO_5020927519" evidence="2">
    <location>
        <begin position="22"/>
        <end position="186"/>
    </location>
</feature>
<evidence type="ECO:0000313" key="3">
    <source>
        <dbReference type="EMBL" id="RKP33651.1"/>
    </source>
</evidence>
<evidence type="ECO:0000313" key="4">
    <source>
        <dbReference type="Proteomes" id="UP000268162"/>
    </source>
</evidence>
<reference evidence="4" key="1">
    <citation type="journal article" date="2018" name="Nat. Microbiol.">
        <title>Leveraging single-cell genomics to expand the fungal tree of life.</title>
        <authorList>
            <person name="Ahrendt S.R."/>
            <person name="Quandt C.A."/>
            <person name="Ciobanu D."/>
            <person name="Clum A."/>
            <person name="Salamov A."/>
            <person name="Andreopoulos B."/>
            <person name="Cheng J.F."/>
            <person name="Woyke T."/>
            <person name="Pelin A."/>
            <person name="Henrissat B."/>
            <person name="Reynolds N.K."/>
            <person name="Benny G.L."/>
            <person name="Smith M.E."/>
            <person name="James T.Y."/>
            <person name="Grigoriev I.V."/>
        </authorList>
    </citation>
    <scope>NUCLEOTIDE SEQUENCE [LARGE SCALE GENOMIC DNA]</scope>
    <source>
        <strain evidence="4">RSA 468</strain>
    </source>
</reference>
<gene>
    <name evidence="3" type="ORF">BJ085DRAFT_34594</name>
</gene>
<accession>A0A4P9ZM92</accession>
<protein>
    <submittedName>
        <fullName evidence="3">Uncharacterized protein</fullName>
    </submittedName>
</protein>
<dbReference type="AlphaFoldDB" id="A0A4P9ZM92"/>
<organism evidence="3 4">
    <name type="scientific">Dimargaris cristalligena</name>
    <dbReference type="NCBI Taxonomy" id="215637"/>
    <lineage>
        <taxon>Eukaryota</taxon>
        <taxon>Fungi</taxon>
        <taxon>Fungi incertae sedis</taxon>
        <taxon>Zoopagomycota</taxon>
        <taxon>Kickxellomycotina</taxon>
        <taxon>Dimargaritomycetes</taxon>
        <taxon>Dimargaritales</taxon>
        <taxon>Dimargaritaceae</taxon>
        <taxon>Dimargaris</taxon>
    </lineage>
</organism>
<evidence type="ECO:0000256" key="1">
    <source>
        <dbReference type="SAM" id="MobiDB-lite"/>
    </source>
</evidence>
<sequence length="186" mass="20907">MRLPHLVAVTCLIVVCAVGMASNSQAPPTLPERNEDQTQVPKARRRDRLRNKVHSFVDRVRPSVAPSPSQTDLLGHLKAAEYTTDSPDWQGLALIQYQSVMDKKLALVFSIKFVEETDWALVSPLSHNDIKLHYNALTINSQAKVPSVFSLDIKDPAEMKLLEYIGSAKGCDYYFDRKTGAYAWDF</sequence>
<proteinExistence type="predicted"/>